<dbReference type="Proteomes" id="UP000714275">
    <property type="component" value="Unassembled WGS sequence"/>
</dbReference>
<proteinExistence type="predicted"/>
<keyword evidence="1" id="KW-1133">Transmembrane helix</keyword>
<gene>
    <name evidence="2" type="ORF">EV702DRAFT_785413</name>
</gene>
<evidence type="ECO:0000256" key="1">
    <source>
        <dbReference type="SAM" id="Phobius"/>
    </source>
</evidence>
<dbReference type="EMBL" id="JABBWD010000092">
    <property type="protein sequence ID" value="KAG1766854.1"/>
    <property type="molecule type" value="Genomic_DNA"/>
</dbReference>
<reference evidence="2" key="1">
    <citation type="journal article" date="2020" name="New Phytol.">
        <title>Comparative genomics reveals dynamic genome evolution in host specialist ectomycorrhizal fungi.</title>
        <authorList>
            <person name="Lofgren L.A."/>
            <person name="Nguyen N.H."/>
            <person name="Vilgalys R."/>
            <person name="Ruytinx J."/>
            <person name="Liao H.L."/>
            <person name="Branco S."/>
            <person name="Kuo A."/>
            <person name="LaButti K."/>
            <person name="Lipzen A."/>
            <person name="Andreopoulos W."/>
            <person name="Pangilinan J."/>
            <person name="Riley R."/>
            <person name="Hundley H."/>
            <person name="Na H."/>
            <person name="Barry K."/>
            <person name="Grigoriev I.V."/>
            <person name="Stajich J.E."/>
            <person name="Kennedy P.G."/>
        </authorList>
    </citation>
    <scope>NUCLEOTIDE SEQUENCE</scope>
    <source>
        <strain evidence="2">DOB743</strain>
    </source>
</reference>
<accession>A0A9P7CWJ2</accession>
<keyword evidence="3" id="KW-1185">Reference proteome</keyword>
<keyword evidence="1" id="KW-0812">Transmembrane</keyword>
<feature type="transmembrane region" description="Helical" evidence="1">
    <location>
        <begin position="26"/>
        <end position="44"/>
    </location>
</feature>
<sequence>MTAPLDCRSDNLIWTVDLCQHESSSLVVFPSCLVIFSVILVVMASSSSLGNNQTASRLPPVSFVNRDFRSRACRRWTSVVSSCVLRKIFAVSRQRLPTCNQYPASSLLPVVAPNIVDNFATLNREQYAEIARTHSIYVSSSDRKDHVRDLLRVHVCDAACISNAIVFKLLKRPRLDYSNHFLPEPFEALYRERNAASQHDARATATESQRMDMRDVDAVRHRDAYAQKDGYVVDDPHFPTVLSWDQWDDKLDIIGECSSR</sequence>
<protein>
    <submittedName>
        <fullName evidence="2">Uncharacterized protein</fullName>
    </submittedName>
</protein>
<evidence type="ECO:0000313" key="3">
    <source>
        <dbReference type="Proteomes" id="UP000714275"/>
    </source>
</evidence>
<evidence type="ECO:0000313" key="2">
    <source>
        <dbReference type="EMBL" id="KAG1766854.1"/>
    </source>
</evidence>
<dbReference type="AlphaFoldDB" id="A0A9P7CWJ2"/>
<name>A0A9P7CWJ2_9AGAM</name>
<organism evidence="2 3">
    <name type="scientific">Suillus placidus</name>
    <dbReference type="NCBI Taxonomy" id="48579"/>
    <lineage>
        <taxon>Eukaryota</taxon>
        <taxon>Fungi</taxon>
        <taxon>Dikarya</taxon>
        <taxon>Basidiomycota</taxon>
        <taxon>Agaricomycotina</taxon>
        <taxon>Agaricomycetes</taxon>
        <taxon>Agaricomycetidae</taxon>
        <taxon>Boletales</taxon>
        <taxon>Suillineae</taxon>
        <taxon>Suillaceae</taxon>
        <taxon>Suillus</taxon>
    </lineage>
</organism>
<dbReference type="OrthoDB" id="2685220at2759"/>
<comment type="caution">
    <text evidence="2">The sequence shown here is derived from an EMBL/GenBank/DDBJ whole genome shotgun (WGS) entry which is preliminary data.</text>
</comment>
<keyword evidence="1" id="KW-0472">Membrane</keyword>